<dbReference type="AlphaFoldDB" id="A0AAP8MGD7"/>
<evidence type="ECO:0000313" key="2">
    <source>
        <dbReference type="Proteomes" id="UP000235162"/>
    </source>
</evidence>
<dbReference type="Proteomes" id="UP000235162">
    <property type="component" value="Unassembled WGS sequence"/>
</dbReference>
<gene>
    <name evidence="1" type="ORF">C0029_01995</name>
</gene>
<keyword evidence="2" id="KW-1185">Reference proteome</keyword>
<reference evidence="1 2" key="1">
    <citation type="submission" date="2018-01" db="EMBL/GenBank/DDBJ databases">
        <title>The draft genome sequence of Halioglobus japonicus S1-36.</title>
        <authorList>
            <person name="Du Z.-J."/>
            <person name="Shi M.-J."/>
        </authorList>
    </citation>
    <scope>NUCLEOTIDE SEQUENCE [LARGE SCALE GENOMIC DNA]</scope>
    <source>
        <strain evidence="1 2">S1-36</strain>
    </source>
</reference>
<sequence length="372" mass="41505">MSIATESRAALRELIDTLEEIDARWAGEEWNLFSPDDVVGAHRNLMHLLEGGLVGHFEYDPLNPQFRRIVTPSRKFTGDNADALYFDAPVTDAGQYRVVGEMDGAVYVSITIEAGTESGSMGTGTAGVINSEMFDVNDGRFELFLGGEPRDRNWLPLDNASRITVRYYWEEEESVAADLSREPQIVIEPLHEVAPAAPPSDASVAAGMRRVSEFLRARTLGMLPMAQREQPEFVSIVPNEFPPPVKPGAFALAAFDAAYSMAPYYLEDHQALVITGKWPECIFANVVLWNRFQQSYDFVTRQISRNRKQTELQADGSFRMIIAHRDPGLPNWIDTQGTPLGLVFWRFMLPEGEIETPQAEVVDFADIALSTG</sequence>
<evidence type="ECO:0000313" key="1">
    <source>
        <dbReference type="EMBL" id="PLW87385.1"/>
    </source>
</evidence>
<dbReference type="EMBL" id="PKUR01000001">
    <property type="protein sequence ID" value="PLW87385.1"/>
    <property type="molecule type" value="Genomic_DNA"/>
</dbReference>
<accession>A0AAP8MGD7</accession>
<evidence type="ECO:0008006" key="3">
    <source>
        <dbReference type="Google" id="ProtNLM"/>
    </source>
</evidence>
<proteinExistence type="predicted"/>
<dbReference type="KEGG" id="hja:BST95_16205"/>
<dbReference type="RefSeq" id="WP_084200542.1">
    <property type="nucleotide sequence ID" value="NZ_BMYL01000001.1"/>
</dbReference>
<comment type="caution">
    <text evidence="1">The sequence shown here is derived from an EMBL/GenBank/DDBJ whole genome shotgun (WGS) entry which is preliminary data.</text>
</comment>
<protein>
    <recommendedName>
        <fullName evidence="3">DUF1214 domain-containing protein</fullName>
    </recommendedName>
</protein>
<organism evidence="1 2">
    <name type="scientific">Halioglobus japonicus</name>
    <dbReference type="NCBI Taxonomy" id="930805"/>
    <lineage>
        <taxon>Bacteria</taxon>
        <taxon>Pseudomonadati</taxon>
        <taxon>Pseudomonadota</taxon>
        <taxon>Gammaproteobacteria</taxon>
        <taxon>Cellvibrionales</taxon>
        <taxon>Halieaceae</taxon>
        <taxon>Halioglobus</taxon>
    </lineage>
</organism>
<name>A0AAP8MGD7_9GAMM</name>